<sequence>MEAGVMTASRSLSAFALVALFAGRAQAAAPAPEAGPAEGVVEAPEPEPEPESESKEEKAEPEASPGSGFAPAGGTKADPGEGPPPANPEPANPRVEPPVDPWADDPAAAKDFDTPGAPAKPGGFGSVDSVEVESTVRDDPAPAPSASGEDEEHRDELSVRAELGYVQSNLRNLEGFDHHGAYLRLLAAVYPWTDARHRAGIGLGLAYTYAGFNGTLPNANAEARDRSAFTHMGTVTLDTFVRPDPKWFTIQPSGHIGLTVFDVESELWIGDQVSWVSTPYFFVAGGAVALCTLWDIVCATGGSEYMVDVRLEPVPVEGLPAGDFERVSPFTWHVGFGLDILRMLSVLDQVPGLD</sequence>
<keyword evidence="2" id="KW-0732">Signal</keyword>
<dbReference type="AlphaFoldDB" id="A6GIB9"/>
<keyword evidence="4" id="KW-1185">Reference proteome</keyword>
<feature type="compositionally biased region" description="Low complexity" evidence="1">
    <location>
        <begin position="25"/>
        <end position="43"/>
    </location>
</feature>
<feature type="region of interest" description="Disordered" evidence="1">
    <location>
        <begin position="25"/>
        <end position="156"/>
    </location>
</feature>
<accession>A6GIB9</accession>
<name>A6GIB9_9BACT</name>
<dbReference type="EMBL" id="ABCS01000134">
    <property type="protein sequence ID" value="EDM74372.1"/>
    <property type="molecule type" value="Genomic_DNA"/>
</dbReference>
<proteinExistence type="predicted"/>
<feature type="chain" id="PRO_5002694054" description="Outer membrane beta-barrel domain-containing protein" evidence="2">
    <location>
        <begin position="28"/>
        <end position="354"/>
    </location>
</feature>
<comment type="caution">
    <text evidence="3">The sequence shown here is derived from an EMBL/GenBank/DDBJ whole genome shotgun (WGS) entry which is preliminary data.</text>
</comment>
<evidence type="ECO:0000313" key="3">
    <source>
        <dbReference type="EMBL" id="EDM74372.1"/>
    </source>
</evidence>
<evidence type="ECO:0000256" key="1">
    <source>
        <dbReference type="SAM" id="MobiDB-lite"/>
    </source>
</evidence>
<protein>
    <recommendedName>
        <fullName evidence="5">Outer membrane beta-barrel domain-containing protein</fullName>
    </recommendedName>
</protein>
<feature type="compositionally biased region" description="Basic and acidic residues" evidence="1">
    <location>
        <begin position="52"/>
        <end position="61"/>
    </location>
</feature>
<reference evidence="3 4" key="1">
    <citation type="submission" date="2007-06" db="EMBL/GenBank/DDBJ databases">
        <authorList>
            <person name="Shimkets L."/>
            <person name="Ferriera S."/>
            <person name="Johnson J."/>
            <person name="Kravitz S."/>
            <person name="Beeson K."/>
            <person name="Sutton G."/>
            <person name="Rogers Y.-H."/>
            <person name="Friedman R."/>
            <person name="Frazier M."/>
            <person name="Venter J.C."/>
        </authorList>
    </citation>
    <scope>NUCLEOTIDE SEQUENCE [LARGE SCALE GENOMIC DNA]</scope>
    <source>
        <strain evidence="3 4">SIR-1</strain>
    </source>
</reference>
<evidence type="ECO:0000313" key="4">
    <source>
        <dbReference type="Proteomes" id="UP000005801"/>
    </source>
</evidence>
<feature type="signal peptide" evidence="2">
    <location>
        <begin position="1"/>
        <end position="27"/>
    </location>
</feature>
<dbReference type="Proteomes" id="UP000005801">
    <property type="component" value="Unassembled WGS sequence"/>
</dbReference>
<evidence type="ECO:0008006" key="5">
    <source>
        <dbReference type="Google" id="ProtNLM"/>
    </source>
</evidence>
<organism evidence="3 4">
    <name type="scientific">Plesiocystis pacifica SIR-1</name>
    <dbReference type="NCBI Taxonomy" id="391625"/>
    <lineage>
        <taxon>Bacteria</taxon>
        <taxon>Pseudomonadati</taxon>
        <taxon>Myxococcota</taxon>
        <taxon>Polyangia</taxon>
        <taxon>Nannocystales</taxon>
        <taxon>Nannocystaceae</taxon>
        <taxon>Plesiocystis</taxon>
    </lineage>
</organism>
<gene>
    <name evidence="3" type="ORF">PPSIR1_29690</name>
</gene>
<feature type="compositionally biased region" description="Low complexity" evidence="1">
    <location>
        <begin position="62"/>
        <end position="74"/>
    </location>
</feature>
<evidence type="ECO:0000256" key="2">
    <source>
        <dbReference type="SAM" id="SignalP"/>
    </source>
</evidence>
<feature type="compositionally biased region" description="Pro residues" evidence="1">
    <location>
        <begin position="81"/>
        <end position="100"/>
    </location>
</feature>
<dbReference type="STRING" id="391625.PPSIR1_29690"/>